<dbReference type="InterPro" id="IPR050951">
    <property type="entry name" value="Retrovirus_Pol_polyprotein"/>
</dbReference>
<name>A0A8T0AKN1_SILME</name>
<dbReference type="InterPro" id="IPR036397">
    <property type="entry name" value="RNaseH_sf"/>
</dbReference>
<dbReference type="InterPro" id="IPR041588">
    <property type="entry name" value="Integrase_H2C2"/>
</dbReference>
<evidence type="ECO:0000256" key="7">
    <source>
        <dbReference type="ARBA" id="ARBA00039658"/>
    </source>
</evidence>
<dbReference type="InterPro" id="IPR043502">
    <property type="entry name" value="DNA/RNA_pol_sf"/>
</dbReference>
<dbReference type="Pfam" id="PF17917">
    <property type="entry name" value="RT_RNaseH"/>
    <property type="match status" value="1"/>
</dbReference>
<accession>A0A8T0AKN1</accession>
<gene>
    <name evidence="10" type="ORF">HF521_008598</name>
</gene>
<evidence type="ECO:0000259" key="9">
    <source>
        <dbReference type="PROSITE" id="PS50994"/>
    </source>
</evidence>
<dbReference type="InterPro" id="IPR001584">
    <property type="entry name" value="Integrase_cat-core"/>
</dbReference>
<dbReference type="GO" id="GO:0016787">
    <property type="term" value="F:hydrolase activity"/>
    <property type="evidence" value="ECO:0007669"/>
    <property type="project" value="UniProtKB-KW"/>
</dbReference>
<dbReference type="GO" id="GO:0015074">
    <property type="term" value="P:DNA integration"/>
    <property type="evidence" value="ECO:0007669"/>
    <property type="project" value="InterPro"/>
</dbReference>
<proteinExistence type="predicted"/>
<dbReference type="Pfam" id="PF17921">
    <property type="entry name" value="Integrase_H2C2"/>
    <property type="match status" value="1"/>
</dbReference>
<comment type="caution">
    <text evidence="10">The sequence shown here is derived from an EMBL/GenBank/DDBJ whole genome shotgun (WGS) entry which is preliminary data.</text>
</comment>
<evidence type="ECO:0000256" key="1">
    <source>
        <dbReference type="ARBA" id="ARBA00022679"/>
    </source>
</evidence>
<evidence type="ECO:0000256" key="3">
    <source>
        <dbReference type="ARBA" id="ARBA00022722"/>
    </source>
</evidence>
<reference evidence="10" key="1">
    <citation type="submission" date="2020-08" db="EMBL/GenBank/DDBJ databases">
        <title>Chromosome-level assembly of Southern catfish (Silurus meridionalis) provides insights into visual adaptation to the nocturnal and benthic lifestyles.</title>
        <authorList>
            <person name="Zhang Y."/>
            <person name="Wang D."/>
            <person name="Peng Z."/>
        </authorList>
    </citation>
    <scope>NUCLEOTIDE SEQUENCE</scope>
    <source>
        <strain evidence="10">SWU-2019-XX</strain>
        <tissue evidence="10">Muscle</tissue>
    </source>
</reference>
<feature type="domain" description="Integrase catalytic" evidence="9">
    <location>
        <begin position="248"/>
        <end position="401"/>
    </location>
</feature>
<keyword evidence="4" id="KW-0255">Endonuclease</keyword>
<evidence type="ECO:0000256" key="2">
    <source>
        <dbReference type="ARBA" id="ARBA00022695"/>
    </source>
</evidence>
<dbReference type="InterPro" id="IPR041373">
    <property type="entry name" value="RT_RNaseH"/>
</dbReference>
<dbReference type="Proteomes" id="UP000606274">
    <property type="component" value="Unassembled WGS sequence"/>
</dbReference>
<evidence type="ECO:0000313" key="11">
    <source>
        <dbReference type="Proteomes" id="UP000606274"/>
    </source>
</evidence>
<evidence type="ECO:0000256" key="5">
    <source>
        <dbReference type="ARBA" id="ARBA00022801"/>
    </source>
</evidence>
<protein>
    <recommendedName>
        <fullName evidence="7">Gypsy retrotransposon integrase-like protein 1</fullName>
    </recommendedName>
</protein>
<keyword evidence="6" id="KW-0695">RNA-directed DNA polymerase</keyword>
<evidence type="ECO:0000256" key="4">
    <source>
        <dbReference type="ARBA" id="ARBA00022759"/>
    </source>
</evidence>
<keyword evidence="11" id="KW-1185">Reference proteome</keyword>
<dbReference type="InterPro" id="IPR012337">
    <property type="entry name" value="RNaseH-like_sf"/>
</dbReference>
<sequence>MVTVCYISRSLSDFERRYSQTEREALALVWACERLHPYVYGRQFDLVTDHKPLESIYGPRSKPCARVERWVLRLQPYNFKVVYVAGKENIADPLSRLLGSTAMREKHSHESDKYVRFVAISATPRALTTREVEEALEKDSELIELRNAIESGHFERCMTHAPVANELCVVGFLVLRGTRIVLPKTLQARAISLAHEGHIGIVGTKQHLRTKVWWPGMDKAAERFCKSCHGCQIVSRPDAPEPLQPTPLPDGPWQDLAVDLLGPLPSKHSILVVVDYYSRYYEYDILTSTTATKVINSLEDIFSQHGLPLTLKSDNGPQFRSDEFKDFCVANGIKHLKTTPKWAQANGEVERQNASIMKRIRIAQSVGLDWQKELRKYVTVYRGIVHNTTGKSPAELLFKRKMRGKLPDLTSVDTDLEVHDYDAEKKGKYKLYADEHRKAEYSNVAVGDRVLLRQDKIDKFTTPFNATPHTVVRKARNQITVESPTGAQYTRDTTFVKKYVESDEENKQGKEDCDEGAMNAEQQTMSEDSERIAPNTVCNQNVAYAKPQRQKKLPQKFADFVIG</sequence>
<dbReference type="SUPFAM" id="SSF53098">
    <property type="entry name" value="Ribonuclease H-like"/>
    <property type="match status" value="1"/>
</dbReference>
<dbReference type="GO" id="GO:0004519">
    <property type="term" value="F:endonuclease activity"/>
    <property type="evidence" value="ECO:0007669"/>
    <property type="project" value="UniProtKB-KW"/>
</dbReference>
<dbReference type="SUPFAM" id="SSF56672">
    <property type="entry name" value="DNA/RNA polymerases"/>
    <property type="match status" value="1"/>
</dbReference>
<dbReference type="PROSITE" id="PS50994">
    <property type="entry name" value="INTEGRASE"/>
    <property type="match status" value="1"/>
</dbReference>
<dbReference type="EMBL" id="JABFDY010000019">
    <property type="protein sequence ID" value="KAF7693282.1"/>
    <property type="molecule type" value="Genomic_DNA"/>
</dbReference>
<dbReference type="Gene3D" id="3.30.420.10">
    <property type="entry name" value="Ribonuclease H-like superfamily/Ribonuclease H"/>
    <property type="match status" value="1"/>
</dbReference>
<evidence type="ECO:0000256" key="8">
    <source>
        <dbReference type="SAM" id="MobiDB-lite"/>
    </source>
</evidence>
<keyword evidence="2" id="KW-0548">Nucleotidyltransferase</keyword>
<dbReference type="Gene3D" id="1.10.340.70">
    <property type="match status" value="1"/>
</dbReference>
<feature type="region of interest" description="Disordered" evidence="8">
    <location>
        <begin position="501"/>
        <end position="533"/>
    </location>
</feature>
<dbReference type="GO" id="GO:0003676">
    <property type="term" value="F:nucleic acid binding"/>
    <property type="evidence" value="ECO:0007669"/>
    <property type="project" value="InterPro"/>
</dbReference>
<dbReference type="PANTHER" id="PTHR37984">
    <property type="entry name" value="PROTEIN CBG26694"/>
    <property type="match status" value="1"/>
</dbReference>
<dbReference type="PANTHER" id="PTHR37984:SF11">
    <property type="entry name" value="INTEGRASE CATALYTIC DOMAIN-CONTAINING PROTEIN"/>
    <property type="match status" value="1"/>
</dbReference>
<dbReference type="Pfam" id="PF00665">
    <property type="entry name" value="rve"/>
    <property type="match status" value="1"/>
</dbReference>
<keyword evidence="3" id="KW-0540">Nuclease</keyword>
<organism evidence="10 11">
    <name type="scientific">Silurus meridionalis</name>
    <name type="common">Southern catfish</name>
    <name type="synonym">Silurus soldatovi meridionalis</name>
    <dbReference type="NCBI Taxonomy" id="175797"/>
    <lineage>
        <taxon>Eukaryota</taxon>
        <taxon>Metazoa</taxon>
        <taxon>Chordata</taxon>
        <taxon>Craniata</taxon>
        <taxon>Vertebrata</taxon>
        <taxon>Euteleostomi</taxon>
        <taxon>Actinopterygii</taxon>
        <taxon>Neopterygii</taxon>
        <taxon>Teleostei</taxon>
        <taxon>Ostariophysi</taxon>
        <taxon>Siluriformes</taxon>
        <taxon>Siluridae</taxon>
        <taxon>Silurus</taxon>
    </lineage>
</organism>
<keyword evidence="5" id="KW-0378">Hydrolase</keyword>
<dbReference type="GO" id="GO:0003964">
    <property type="term" value="F:RNA-directed DNA polymerase activity"/>
    <property type="evidence" value="ECO:0007669"/>
    <property type="project" value="UniProtKB-KW"/>
</dbReference>
<keyword evidence="1" id="KW-0808">Transferase</keyword>
<feature type="compositionally biased region" description="Basic and acidic residues" evidence="8">
    <location>
        <begin position="501"/>
        <end position="511"/>
    </location>
</feature>
<dbReference type="CDD" id="cd09274">
    <property type="entry name" value="RNase_HI_RT_Ty3"/>
    <property type="match status" value="1"/>
</dbReference>
<evidence type="ECO:0000313" key="10">
    <source>
        <dbReference type="EMBL" id="KAF7693282.1"/>
    </source>
</evidence>
<evidence type="ECO:0000256" key="6">
    <source>
        <dbReference type="ARBA" id="ARBA00022918"/>
    </source>
</evidence>
<dbReference type="AlphaFoldDB" id="A0A8T0AKN1"/>
<dbReference type="FunFam" id="3.30.420.10:FF:000063">
    <property type="entry name" value="Retrovirus-related Pol polyprotein from transposon 297-like Protein"/>
    <property type="match status" value="1"/>
</dbReference>